<feature type="compositionally biased region" description="Pro residues" evidence="2">
    <location>
        <begin position="324"/>
        <end position="352"/>
    </location>
</feature>
<dbReference type="AlphaFoldDB" id="A0ABD3N9J3"/>
<name>A0ABD3N9J3_9STRA</name>
<dbReference type="InterPro" id="IPR036034">
    <property type="entry name" value="PDZ_sf"/>
</dbReference>
<evidence type="ECO:0000259" key="3">
    <source>
        <dbReference type="Pfam" id="PF17820"/>
    </source>
</evidence>
<reference evidence="4 5" key="1">
    <citation type="submission" date="2024-10" db="EMBL/GenBank/DDBJ databases">
        <title>Updated reference genomes for cyclostephanoid diatoms.</title>
        <authorList>
            <person name="Roberts W.R."/>
            <person name="Alverson A.J."/>
        </authorList>
    </citation>
    <scope>NUCLEOTIDE SEQUENCE [LARGE SCALE GENOMIC DNA]</scope>
    <source>
        <strain evidence="4 5">AJA010-31</strain>
    </source>
</reference>
<dbReference type="InterPro" id="IPR036322">
    <property type="entry name" value="WD40_repeat_dom_sf"/>
</dbReference>
<feature type="coiled-coil region" evidence="1">
    <location>
        <begin position="814"/>
        <end position="841"/>
    </location>
</feature>
<dbReference type="CDD" id="cd00136">
    <property type="entry name" value="PDZ_canonical"/>
    <property type="match status" value="1"/>
</dbReference>
<gene>
    <name evidence="4" type="ORF">ACHAWO_002491</name>
</gene>
<accession>A0ABD3N9J3</accession>
<dbReference type="InterPro" id="IPR001680">
    <property type="entry name" value="WD40_rpt"/>
</dbReference>
<sequence length="1222" mass="132816">MAPADVHPNMSNDPFAAFGAAPEQPAPSAQPQLMQNGNDDPWAAMNGASQTMQPPAQQSVLNECADPWASMNGQAVPNGMPHAMMPPHQPPAPMMEQMQNNGINDPWASDANDQPQAAMPPQLPTMAPPVQNTPFANMNGSAPPEAAAAAVMQQHPVMYQQAPADPWNQQPVAPNMMAPNQQPMMSPQMMQHQESVPSTVVCNGAEASPPSPIGDQSVLGNQASNNAPEVPVFDQQPMMMMPAIQEQPPNANPFDMQPAGQVQQLNVQMPLQEQPQMNAPVNPFGEVDLTGQMNNLSMQNGATYGMQSVENQGAMNGMSNGVLPMPPNGMPPPPPSSQPPAPPSEPPMPPQQPFGMEQQAPLSPVDPFAVYSPVVSPGVALSPQFNDPFGYAFSPMTSPTEGQKANLAMPVTVPEMPYMNGSLNSSTGGGVDPFGSQQAMVPSNADNNDPFGVFGGGSAPATESDPFGASMVNETAVVQSNQVVDDPFGIFGSPTPVQQQPASQSSAAPLAAAQDPWAAAGFNELPQTSLLSVTSDDEGSEAPVELDTNGLPKQGDYYEARINARSLGAMFYTARDLENTLLYHMPTNVIDSMKSRPIVAYVAENSAAYNSGVHLGHCILSVNGTEVSNPDECADVIRNASRPMNIRGYVMPELEVTLAEGKHMVKYDKKDIGAPPTKMEWKEKYVVVGGIVAKPWVMNMYRSKAEYDIAVKETHSNYKCSVKVKQFDLRGARMMLRGKDGKPDSINYHNNIWHYVTIMPAKGYPIKISSESLDDLEPVYAAVRRFIRKDMQTRSQDSTETIFYNDFEDSEFGSEELNGISQLLQQRSKELKREERRLLKNWRSGKAKSYGAFTINERYLREQDAELPFDWNKILGEARGVHYSEHTNTYTNCLDEQLREYIYGEYDGGGVLDVAMHGKSLVASAGREGGVKLHRLIENDNELEYQEEITPFLRFMSDELPVIVTCMKFDTLGRLYLGCSDGCLRIVTFPYQFARDFTLDSEGVQVTVVPPSFGQPSSILALDISESLNMVVTAHASGHACVHSIKEEDGTVMGEIAGVWNPFVRFMSRGSHARSVTFASMERRGVTRHAVVVGGGNGEIWINDIDPASSTLFVDGDAQKFKPDHASPVLFLASRHGGIVISAGQDGLVRVTHGWLGRKDMKTRLRNELAPLYGIGGLKVWVGSICVDSDGKRLASDGFDDAVVLHDFSKGKDDSDSEEEDL</sequence>
<keyword evidence="1" id="KW-0175">Coiled coil</keyword>
<dbReference type="Gene3D" id="2.130.10.10">
    <property type="entry name" value="YVTN repeat-like/Quinoprotein amine dehydrogenase"/>
    <property type="match status" value="2"/>
</dbReference>
<keyword evidence="5" id="KW-1185">Reference proteome</keyword>
<comment type="caution">
    <text evidence="4">The sequence shown here is derived from an EMBL/GenBank/DDBJ whole genome shotgun (WGS) entry which is preliminary data.</text>
</comment>
<feature type="domain" description="PDZ" evidence="3">
    <location>
        <begin position="598"/>
        <end position="640"/>
    </location>
</feature>
<evidence type="ECO:0000256" key="2">
    <source>
        <dbReference type="SAM" id="MobiDB-lite"/>
    </source>
</evidence>
<protein>
    <recommendedName>
        <fullName evidence="3">PDZ domain-containing protein</fullName>
    </recommendedName>
</protein>
<evidence type="ECO:0000256" key="1">
    <source>
        <dbReference type="SAM" id="Coils"/>
    </source>
</evidence>
<evidence type="ECO:0000313" key="5">
    <source>
        <dbReference type="Proteomes" id="UP001530400"/>
    </source>
</evidence>
<organism evidence="4 5">
    <name type="scientific">Cyclotella atomus</name>
    <dbReference type="NCBI Taxonomy" id="382360"/>
    <lineage>
        <taxon>Eukaryota</taxon>
        <taxon>Sar</taxon>
        <taxon>Stramenopiles</taxon>
        <taxon>Ochrophyta</taxon>
        <taxon>Bacillariophyta</taxon>
        <taxon>Coscinodiscophyceae</taxon>
        <taxon>Thalassiosirophycidae</taxon>
        <taxon>Stephanodiscales</taxon>
        <taxon>Stephanodiscaceae</taxon>
        <taxon>Cyclotella</taxon>
    </lineage>
</organism>
<dbReference type="Gene3D" id="2.30.42.10">
    <property type="match status" value="1"/>
</dbReference>
<dbReference type="SUPFAM" id="SSF50156">
    <property type="entry name" value="PDZ domain-like"/>
    <property type="match status" value="1"/>
</dbReference>
<dbReference type="SMART" id="SM00320">
    <property type="entry name" value="WD40"/>
    <property type="match status" value="5"/>
</dbReference>
<dbReference type="InterPro" id="IPR041489">
    <property type="entry name" value="PDZ_6"/>
</dbReference>
<dbReference type="InterPro" id="IPR015943">
    <property type="entry name" value="WD40/YVTN_repeat-like_dom_sf"/>
</dbReference>
<feature type="compositionally biased region" description="Low complexity" evidence="2">
    <location>
        <begin position="20"/>
        <end position="32"/>
    </location>
</feature>
<feature type="region of interest" description="Disordered" evidence="2">
    <location>
        <begin position="312"/>
        <end position="361"/>
    </location>
</feature>
<dbReference type="Pfam" id="PF17820">
    <property type="entry name" value="PDZ_6"/>
    <property type="match status" value="1"/>
</dbReference>
<feature type="compositionally biased region" description="Polar residues" evidence="2">
    <location>
        <begin position="47"/>
        <end position="57"/>
    </location>
</feature>
<dbReference type="Proteomes" id="UP001530400">
    <property type="component" value="Unassembled WGS sequence"/>
</dbReference>
<dbReference type="SUPFAM" id="SSF50978">
    <property type="entry name" value="WD40 repeat-like"/>
    <property type="match status" value="1"/>
</dbReference>
<proteinExistence type="predicted"/>
<feature type="region of interest" description="Disordered" evidence="2">
    <location>
        <begin position="1"/>
        <end position="57"/>
    </location>
</feature>
<dbReference type="EMBL" id="JALLPJ020001297">
    <property type="protein sequence ID" value="KAL3770946.1"/>
    <property type="molecule type" value="Genomic_DNA"/>
</dbReference>
<evidence type="ECO:0000313" key="4">
    <source>
        <dbReference type="EMBL" id="KAL3770946.1"/>
    </source>
</evidence>